<feature type="chain" id="PRO_5040771342" evidence="4">
    <location>
        <begin position="26"/>
        <end position="336"/>
    </location>
</feature>
<evidence type="ECO:0000313" key="7">
    <source>
        <dbReference type="Proteomes" id="UP001144805"/>
    </source>
</evidence>
<dbReference type="PANTHER" id="PTHR46847:SF1">
    <property type="entry name" value="D-ALLOSE-BINDING PERIPLASMIC PROTEIN-RELATED"/>
    <property type="match status" value="1"/>
</dbReference>
<organism evidence="6 7">
    <name type="scientific">Kaistia nematophila</name>
    <dbReference type="NCBI Taxonomy" id="2994654"/>
    <lineage>
        <taxon>Bacteria</taxon>
        <taxon>Pseudomonadati</taxon>
        <taxon>Pseudomonadota</taxon>
        <taxon>Alphaproteobacteria</taxon>
        <taxon>Hyphomicrobiales</taxon>
        <taxon>Kaistiaceae</taxon>
        <taxon>Kaistia</taxon>
    </lineage>
</organism>
<reference evidence="6" key="1">
    <citation type="submission" date="2022-11" db="EMBL/GenBank/DDBJ databases">
        <title>Biodiversity and phylogenetic relationships of bacteria.</title>
        <authorList>
            <person name="Machado R.A.R."/>
            <person name="Bhat A."/>
            <person name="Loulou A."/>
            <person name="Kallel S."/>
        </authorList>
    </citation>
    <scope>NUCLEOTIDE SEQUENCE</scope>
    <source>
        <strain evidence="6">K-TC2</strain>
    </source>
</reference>
<sequence length="336" mass="35135">MTITRRALAVLALGTALMAPSLSQAAEKTIAFMRGGPDPYYQFGMNAAQAAADKLGVKLITYSANNDPTQELANVQDAITKGVDGILIYAVSLSSEKAAIAQAKKAGVPIFFQYGYDESILADSAGIMQIDLYRFGEPVGEAIGKLLPEGEYATITGKLGRGDAEAFVQSFKNGIAKSGSKAVSVADLAADWDRQKAMDAASQILAAHPNVKAIYAANDDMAVGVAIAIERAGKTGQILIGGNNGAPYGVELIEKGQMTLTGSNPPSIASVHALRLLLGVIDGSVKPGQFYYAPSQVITKDNLADAAPWDAKPEMVTKWLEEPLPQGAAPPVPPTN</sequence>
<comment type="caution">
    <text evidence="6">The sequence shown here is derived from an EMBL/GenBank/DDBJ whole genome shotgun (WGS) entry which is preliminary data.</text>
</comment>
<evidence type="ECO:0000256" key="1">
    <source>
        <dbReference type="ARBA" id="ARBA00004196"/>
    </source>
</evidence>
<evidence type="ECO:0000256" key="3">
    <source>
        <dbReference type="ARBA" id="ARBA00022729"/>
    </source>
</evidence>
<accession>A0A9X3E511</accession>
<dbReference type="AlphaFoldDB" id="A0A9X3E511"/>
<evidence type="ECO:0000256" key="2">
    <source>
        <dbReference type="ARBA" id="ARBA00007639"/>
    </source>
</evidence>
<feature type="signal peptide" evidence="4">
    <location>
        <begin position="1"/>
        <end position="25"/>
    </location>
</feature>
<evidence type="ECO:0000313" key="6">
    <source>
        <dbReference type="EMBL" id="MCX5569833.1"/>
    </source>
</evidence>
<dbReference type="Proteomes" id="UP001144805">
    <property type="component" value="Unassembled WGS sequence"/>
</dbReference>
<protein>
    <submittedName>
        <fullName evidence="6">Sugar ABC transporter substrate-binding protein</fullName>
    </submittedName>
</protein>
<evidence type="ECO:0000256" key="4">
    <source>
        <dbReference type="SAM" id="SignalP"/>
    </source>
</evidence>
<comment type="subcellular location">
    <subcellularLocation>
        <location evidence="1">Cell envelope</location>
    </subcellularLocation>
</comment>
<comment type="similarity">
    <text evidence="2">Belongs to the bacterial solute-binding protein 2 family.</text>
</comment>
<dbReference type="Gene3D" id="3.40.50.2300">
    <property type="match status" value="2"/>
</dbReference>
<dbReference type="PANTHER" id="PTHR46847">
    <property type="entry name" value="D-ALLOSE-BINDING PERIPLASMIC PROTEIN-RELATED"/>
    <property type="match status" value="1"/>
</dbReference>
<dbReference type="InterPro" id="IPR025997">
    <property type="entry name" value="SBP_2_dom"/>
</dbReference>
<dbReference type="GO" id="GO:0030246">
    <property type="term" value="F:carbohydrate binding"/>
    <property type="evidence" value="ECO:0007669"/>
    <property type="project" value="UniProtKB-ARBA"/>
</dbReference>
<dbReference type="CDD" id="cd01536">
    <property type="entry name" value="PBP1_ABC_sugar_binding-like"/>
    <property type="match status" value="1"/>
</dbReference>
<proteinExistence type="inferred from homology"/>
<dbReference type="SUPFAM" id="SSF53822">
    <property type="entry name" value="Periplasmic binding protein-like I"/>
    <property type="match status" value="1"/>
</dbReference>
<gene>
    <name evidence="6" type="ORF">OSH07_11570</name>
</gene>
<dbReference type="Pfam" id="PF13407">
    <property type="entry name" value="Peripla_BP_4"/>
    <property type="match status" value="1"/>
</dbReference>
<evidence type="ECO:0000259" key="5">
    <source>
        <dbReference type="Pfam" id="PF13407"/>
    </source>
</evidence>
<keyword evidence="3 4" id="KW-0732">Signal</keyword>
<keyword evidence="7" id="KW-1185">Reference proteome</keyword>
<dbReference type="GO" id="GO:0030313">
    <property type="term" value="C:cell envelope"/>
    <property type="evidence" value="ECO:0007669"/>
    <property type="project" value="UniProtKB-SubCell"/>
</dbReference>
<feature type="domain" description="Periplasmic binding protein" evidence="5">
    <location>
        <begin position="37"/>
        <end position="281"/>
    </location>
</feature>
<dbReference type="InterPro" id="IPR028082">
    <property type="entry name" value="Peripla_BP_I"/>
</dbReference>
<dbReference type="EMBL" id="JAPKNK010000004">
    <property type="protein sequence ID" value="MCX5569833.1"/>
    <property type="molecule type" value="Genomic_DNA"/>
</dbReference>
<dbReference type="RefSeq" id="WP_266338805.1">
    <property type="nucleotide sequence ID" value="NZ_JAPKNK010000004.1"/>
</dbReference>
<name>A0A9X3E511_9HYPH</name>